<feature type="transmembrane region" description="Helical" evidence="17">
    <location>
        <begin position="125"/>
        <end position="142"/>
    </location>
</feature>
<evidence type="ECO:0000256" key="10">
    <source>
        <dbReference type="ARBA" id="ARBA00023098"/>
    </source>
</evidence>
<evidence type="ECO:0000256" key="3">
    <source>
        <dbReference type="ARBA" id="ARBA00010441"/>
    </source>
</evidence>
<dbReference type="InterPro" id="IPR050324">
    <property type="entry name" value="CDP-alcohol_PTase-I"/>
</dbReference>
<dbReference type="GO" id="GO:0008444">
    <property type="term" value="F:CDP-diacylglycerol-glycerol-3-phosphate 3-phosphatidyltransferase activity"/>
    <property type="evidence" value="ECO:0007669"/>
    <property type="project" value="UniProtKB-UniRule"/>
</dbReference>
<dbReference type="GO" id="GO:0046474">
    <property type="term" value="P:glycerophospholipid biosynthetic process"/>
    <property type="evidence" value="ECO:0007669"/>
    <property type="project" value="TreeGrafter"/>
</dbReference>
<keyword evidence="19" id="KW-1185">Reference proteome</keyword>
<dbReference type="InterPro" id="IPR048254">
    <property type="entry name" value="CDP_ALCOHOL_P_TRANSF_CS"/>
</dbReference>
<reference evidence="18 19" key="1">
    <citation type="submission" date="2019-05" db="EMBL/GenBank/DDBJ databases">
        <title>Verrucobacter flavum gen. nov., sp. nov. a new member of the family Verrucomicrobiaceae.</title>
        <authorList>
            <person name="Szuroczki S."/>
            <person name="Abbaszade G."/>
            <person name="Szabo A."/>
            <person name="Felfoldi T."/>
            <person name="Schumann P."/>
            <person name="Boka K."/>
            <person name="Keki Z."/>
            <person name="Toumi M."/>
            <person name="Toth E."/>
        </authorList>
    </citation>
    <scope>NUCLEOTIDE SEQUENCE [LARGE SCALE GENOMIC DNA]</scope>
    <source>
        <strain evidence="18 19">MG-N-17</strain>
    </source>
</reference>
<evidence type="ECO:0000256" key="6">
    <source>
        <dbReference type="ARBA" id="ARBA00022516"/>
    </source>
</evidence>
<evidence type="ECO:0000256" key="1">
    <source>
        <dbReference type="ARBA" id="ARBA00004141"/>
    </source>
</evidence>
<keyword evidence="11 17" id="KW-0472">Membrane</keyword>
<keyword evidence="12" id="KW-0594">Phospholipid biosynthesis</keyword>
<dbReference type="EC" id="2.7.8.5" evidence="4 15"/>
<dbReference type="InterPro" id="IPR000462">
    <property type="entry name" value="CDP-OH_P_trans"/>
</dbReference>
<evidence type="ECO:0000256" key="16">
    <source>
        <dbReference type="RuleBase" id="RU003750"/>
    </source>
</evidence>
<keyword evidence="9 17" id="KW-1133">Transmembrane helix</keyword>
<dbReference type="PIRSF" id="PIRSF000847">
    <property type="entry name" value="Phos_ph_gly_syn"/>
    <property type="match status" value="1"/>
</dbReference>
<comment type="catalytic activity">
    <reaction evidence="14">
        <text>a CDP-1,2-diacyl-sn-glycerol + sn-glycerol 3-phosphate = a 1,2-diacyl-sn-glycero-3-phospho-(1'-sn-glycero-3'-phosphate) + CMP + H(+)</text>
        <dbReference type="Rhea" id="RHEA:12593"/>
        <dbReference type="ChEBI" id="CHEBI:15378"/>
        <dbReference type="ChEBI" id="CHEBI:57597"/>
        <dbReference type="ChEBI" id="CHEBI:58332"/>
        <dbReference type="ChEBI" id="CHEBI:60110"/>
        <dbReference type="ChEBI" id="CHEBI:60377"/>
        <dbReference type="EC" id="2.7.8.5"/>
    </reaction>
</comment>
<dbReference type="OrthoDB" id="9796672at2"/>
<evidence type="ECO:0000256" key="8">
    <source>
        <dbReference type="ARBA" id="ARBA00022692"/>
    </source>
</evidence>
<comment type="pathway">
    <text evidence="2">Phospholipid metabolism; phosphatidylglycerol biosynthesis; phosphatidylglycerol from CDP-diacylglycerol: step 1/2.</text>
</comment>
<keyword evidence="7 16" id="KW-0808">Transferase</keyword>
<evidence type="ECO:0000256" key="9">
    <source>
        <dbReference type="ARBA" id="ARBA00022989"/>
    </source>
</evidence>
<evidence type="ECO:0000256" key="15">
    <source>
        <dbReference type="NCBIfam" id="TIGR00560"/>
    </source>
</evidence>
<dbReference type="GO" id="GO:0016020">
    <property type="term" value="C:membrane"/>
    <property type="evidence" value="ECO:0007669"/>
    <property type="project" value="UniProtKB-SubCell"/>
</dbReference>
<organism evidence="18 19">
    <name type="scientific">Phragmitibacter flavus</name>
    <dbReference type="NCBI Taxonomy" id="2576071"/>
    <lineage>
        <taxon>Bacteria</taxon>
        <taxon>Pseudomonadati</taxon>
        <taxon>Verrucomicrobiota</taxon>
        <taxon>Verrucomicrobiia</taxon>
        <taxon>Verrucomicrobiales</taxon>
        <taxon>Verrucomicrobiaceae</taxon>
        <taxon>Phragmitibacter</taxon>
    </lineage>
</organism>
<dbReference type="Gene3D" id="1.20.120.1760">
    <property type="match status" value="1"/>
</dbReference>
<accession>A0A5R8KK12</accession>
<comment type="caution">
    <text evidence="18">The sequence shown here is derived from an EMBL/GenBank/DDBJ whole genome shotgun (WGS) entry which is preliminary data.</text>
</comment>
<evidence type="ECO:0000256" key="7">
    <source>
        <dbReference type="ARBA" id="ARBA00022679"/>
    </source>
</evidence>
<dbReference type="Pfam" id="PF01066">
    <property type="entry name" value="CDP-OH_P_transf"/>
    <property type="match status" value="1"/>
</dbReference>
<evidence type="ECO:0000256" key="2">
    <source>
        <dbReference type="ARBA" id="ARBA00005042"/>
    </source>
</evidence>
<evidence type="ECO:0000313" key="18">
    <source>
        <dbReference type="EMBL" id="TLD72663.1"/>
    </source>
</evidence>
<dbReference type="RefSeq" id="WP_138084286.1">
    <property type="nucleotide sequence ID" value="NZ_VAUV01000001.1"/>
</dbReference>
<evidence type="ECO:0000256" key="17">
    <source>
        <dbReference type="SAM" id="Phobius"/>
    </source>
</evidence>
<dbReference type="EMBL" id="VAUV01000001">
    <property type="protein sequence ID" value="TLD72663.1"/>
    <property type="molecule type" value="Genomic_DNA"/>
</dbReference>
<proteinExistence type="inferred from homology"/>
<evidence type="ECO:0000256" key="11">
    <source>
        <dbReference type="ARBA" id="ARBA00023136"/>
    </source>
</evidence>
<evidence type="ECO:0000256" key="12">
    <source>
        <dbReference type="ARBA" id="ARBA00023209"/>
    </source>
</evidence>
<sequence length="193" mass="21535">MNLPNKLTVARLALTAVFVVLMEVVFTNHLSWALLVFSVASITDLLDGQIARKYNLVTNFGKLMDPLADKILMTAALIILAMMNHLAEWIVIAILAREFFVTGIRQIASQQGVVLAAEKLGKHKLVWQVITVIYFLLFAASAEPMFSWVAPLFTWKPLSPGIFGNFCIVVMTALTILSGISYFWKNRKLFSDA</sequence>
<protein>
    <recommendedName>
        <fullName evidence="5 15">CDP-diacylglycerol--glycerol-3-phosphate 3-phosphatidyltransferase</fullName>
        <ecNumber evidence="4 15">2.7.8.5</ecNumber>
    </recommendedName>
</protein>
<dbReference type="InterPro" id="IPR043130">
    <property type="entry name" value="CDP-OH_PTrfase_TM_dom"/>
</dbReference>
<dbReference type="InterPro" id="IPR004570">
    <property type="entry name" value="Phosphatidylglycerol_P_synth"/>
</dbReference>
<name>A0A5R8KK12_9BACT</name>
<comment type="subcellular location">
    <subcellularLocation>
        <location evidence="1">Membrane</location>
        <topology evidence="1">Multi-pass membrane protein</topology>
    </subcellularLocation>
</comment>
<feature type="transmembrane region" description="Helical" evidence="17">
    <location>
        <begin position="71"/>
        <end position="96"/>
    </location>
</feature>
<keyword evidence="8 17" id="KW-0812">Transmembrane</keyword>
<dbReference type="PANTHER" id="PTHR14269:SF62">
    <property type="entry name" value="CDP-DIACYLGLYCEROL--GLYCEROL-3-PHOSPHATE 3-PHOSPHATIDYLTRANSFERASE 1, CHLOROPLASTIC"/>
    <property type="match status" value="1"/>
</dbReference>
<gene>
    <name evidence="18" type="primary">pgsA</name>
    <name evidence="18" type="ORF">FEM03_00895</name>
</gene>
<dbReference type="Proteomes" id="UP000306196">
    <property type="component" value="Unassembled WGS sequence"/>
</dbReference>
<feature type="transmembrane region" description="Helical" evidence="17">
    <location>
        <begin position="12"/>
        <end position="37"/>
    </location>
</feature>
<dbReference type="AlphaFoldDB" id="A0A5R8KK12"/>
<dbReference type="PROSITE" id="PS00379">
    <property type="entry name" value="CDP_ALCOHOL_P_TRANSF"/>
    <property type="match status" value="1"/>
</dbReference>
<keyword evidence="6" id="KW-0444">Lipid biosynthesis</keyword>
<keyword evidence="13" id="KW-1208">Phospholipid metabolism</keyword>
<evidence type="ECO:0000256" key="14">
    <source>
        <dbReference type="ARBA" id="ARBA00048586"/>
    </source>
</evidence>
<feature type="transmembrane region" description="Helical" evidence="17">
    <location>
        <begin position="162"/>
        <end position="184"/>
    </location>
</feature>
<keyword evidence="10" id="KW-0443">Lipid metabolism</keyword>
<dbReference type="PANTHER" id="PTHR14269">
    <property type="entry name" value="CDP-DIACYLGLYCEROL--GLYCEROL-3-PHOSPHATE 3-PHOSPHATIDYLTRANSFERASE-RELATED"/>
    <property type="match status" value="1"/>
</dbReference>
<dbReference type="NCBIfam" id="TIGR00560">
    <property type="entry name" value="pgsA"/>
    <property type="match status" value="1"/>
</dbReference>
<evidence type="ECO:0000313" key="19">
    <source>
        <dbReference type="Proteomes" id="UP000306196"/>
    </source>
</evidence>
<comment type="similarity">
    <text evidence="3 16">Belongs to the CDP-alcohol phosphatidyltransferase class-I family.</text>
</comment>
<evidence type="ECO:0000256" key="4">
    <source>
        <dbReference type="ARBA" id="ARBA00013170"/>
    </source>
</evidence>
<evidence type="ECO:0000256" key="13">
    <source>
        <dbReference type="ARBA" id="ARBA00023264"/>
    </source>
</evidence>
<evidence type="ECO:0000256" key="5">
    <source>
        <dbReference type="ARBA" id="ARBA00014944"/>
    </source>
</evidence>